<reference evidence="6" key="1">
    <citation type="submission" date="2017-09" db="EMBL/GenBank/DDBJ databases">
        <title>Metaegenomics of thermophilic ammonia-oxidizing enrichment culture.</title>
        <authorList>
            <person name="Kato S."/>
            <person name="Suzuki K."/>
        </authorList>
    </citation>
    <scope>NUCLEOTIDE SEQUENCE [LARGE SCALE GENOMIC DNA]</scope>
</reference>
<organism evidence="5 6">
    <name type="scientific">Candidatus Fervidibacter japonicus</name>
    <dbReference type="NCBI Taxonomy" id="2035412"/>
    <lineage>
        <taxon>Bacteria</taxon>
        <taxon>Candidatus Fervidibacterota</taxon>
        <taxon>Candidatus Fervidibacter</taxon>
    </lineage>
</organism>
<dbReference type="GO" id="GO:0030170">
    <property type="term" value="F:pyridoxal phosphate binding"/>
    <property type="evidence" value="ECO:0007669"/>
    <property type="project" value="InterPro"/>
</dbReference>
<dbReference type="PANTHER" id="PTHR48078:SF6">
    <property type="entry name" value="L-THREONINE DEHYDRATASE CATABOLIC TDCB"/>
    <property type="match status" value="1"/>
</dbReference>
<comment type="caution">
    <text evidence="5">The sequence shown here is derived from an EMBL/GenBank/DDBJ whole genome shotgun (WGS) entry which is preliminary data.</text>
</comment>
<dbReference type="EC" id="4.2.3.1" evidence="5"/>
<evidence type="ECO:0000313" key="6">
    <source>
        <dbReference type="Proteomes" id="UP000236173"/>
    </source>
</evidence>
<name>A0A2H5X9E1_9BACT</name>
<dbReference type="SUPFAM" id="SSF53686">
    <property type="entry name" value="Tryptophan synthase beta subunit-like PLP-dependent enzymes"/>
    <property type="match status" value="1"/>
</dbReference>
<dbReference type="GO" id="GO:0006567">
    <property type="term" value="P:L-threonine catabolic process"/>
    <property type="evidence" value="ECO:0007669"/>
    <property type="project" value="TreeGrafter"/>
</dbReference>
<dbReference type="InterPro" id="IPR036052">
    <property type="entry name" value="TrpB-like_PALP_sf"/>
</dbReference>
<dbReference type="AlphaFoldDB" id="A0A2H5X9E1"/>
<dbReference type="GO" id="GO:0004795">
    <property type="term" value="F:threonine synthase activity"/>
    <property type="evidence" value="ECO:0007669"/>
    <property type="project" value="UniProtKB-EC"/>
</dbReference>
<evidence type="ECO:0000313" key="5">
    <source>
        <dbReference type="EMBL" id="GBC97803.1"/>
    </source>
</evidence>
<dbReference type="GO" id="GO:0009097">
    <property type="term" value="P:isoleucine biosynthetic process"/>
    <property type="evidence" value="ECO:0007669"/>
    <property type="project" value="TreeGrafter"/>
</dbReference>
<dbReference type="Pfam" id="PF00291">
    <property type="entry name" value="PALP"/>
    <property type="match status" value="1"/>
</dbReference>
<dbReference type="PROSITE" id="PS00165">
    <property type="entry name" value="DEHYDRATASE_SER_THR"/>
    <property type="match status" value="1"/>
</dbReference>
<protein>
    <submittedName>
        <fullName evidence="5">Threonine synthase</fullName>
        <ecNumber evidence="5">4.2.3.1</ecNumber>
    </submittedName>
</protein>
<dbReference type="Gene3D" id="3.40.50.1100">
    <property type="match status" value="2"/>
</dbReference>
<dbReference type="GO" id="GO:0004794">
    <property type="term" value="F:threonine deaminase activity"/>
    <property type="evidence" value="ECO:0007669"/>
    <property type="project" value="TreeGrafter"/>
</dbReference>
<accession>A0A2H5X9E1</accession>
<dbReference type="Proteomes" id="UP000236173">
    <property type="component" value="Unassembled WGS sequence"/>
</dbReference>
<keyword evidence="3 5" id="KW-0456">Lyase</keyword>
<proteinExistence type="predicted"/>
<evidence type="ECO:0000259" key="4">
    <source>
        <dbReference type="Pfam" id="PF00291"/>
    </source>
</evidence>
<dbReference type="PANTHER" id="PTHR48078">
    <property type="entry name" value="THREONINE DEHYDRATASE, MITOCHONDRIAL-RELATED"/>
    <property type="match status" value="1"/>
</dbReference>
<sequence>MLRCDACQRSWALEPARWRCECGAPLLWEPQNDFVPDAIVAADWTLWRYRATLWLPDNGQPISLGEGMTPLLPTPDGRSWLKLEFLNPTGSFKDRGAALLVTGLRAWGVQEVAEDSSGNAGVALAAYARAAGIRCRIFVPQAASPGKLAALRRFGAQTVLCADRQEAAEQVMDAVADGAYYASHTWHPLYLQGTKTVAYEIAEQLRWRVNATMTVFVPVGNGDLLLGMHLGFQELARAGVIESVPKLVAVQAEGCAPIYAAWRGVALPISETMAEGVAVANPPRLRQIVDAVRATRGDIVAVPEPAIMNAAEALAGLGIWVEPTGALAWAAWLQCGQPPDSVLLLTGAGWKTLRP</sequence>
<gene>
    <name evidence="5" type="primary">thrC_1</name>
    <name evidence="5" type="ORF">HRbin17_00294</name>
</gene>
<evidence type="ECO:0000256" key="1">
    <source>
        <dbReference type="ARBA" id="ARBA00001933"/>
    </source>
</evidence>
<dbReference type="InterPro" id="IPR000634">
    <property type="entry name" value="Ser/Thr_deHydtase_PyrdxlP-BS"/>
</dbReference>
<evidence type="ECO:0000256" key="3">
    <source>
        <dbReference type="ARBA" id="ARBA00023239"/>
    </source>
</evidence>
<feature type="domain" description="Tryptophan synthase beta chain-like PALP" evidence="4">
    <location>
        <begin position="62"/>
        <end position="347"/>
    </location>
</feature>
<evidence type="ECO:0000256" key="2">
    <source>
        <dbReference type="ARBA" id="ARBA00022898"/>
    </source>
</evidence>
<dbReference type="GO" id="GO:0003941">
    <property type="term" value="F:L-serine ammonia-lyase activity"/>
    <property type="evidence" value="ECO:0007669"/>
    <property type="project" value="TreeGrafter"/>
</dbReference>
<keyword evidence="2" id="KW-0663">Pyridoxal phosphate</keyword>
<dbReference type="GO" id="GO:0006565">
    <property type="term" value="P:L-serine catabolic process"/>
    <property type="evidence" value="ECO:0007669"/>
    <property type="project" value="TreeGrafter"/>
</dbReference>
<dbReference type="EMBL" id="BEHT01000002">
    <property type="protein sequence ID" value="GBC97803.1"/>
    <property type="molecule type" value="Genomic_DNA"/>
</dbReference>
<comment type="cofactor">
    <cofactor evidence="1">
        <name>pyridoxal 5'-phosphate</name>
        <dbReference type="ChEBI" id="CHEBI:597326"/>
    </cofactor>
</comment>
<dbReference type="InterPro" id="IPR001926">
    <property type="entry name" value="TrpB-like_PALP"/>
</dbReference>
<dbReference type="InterPro" id="IPR050147">
    <property type="entry name" value="Ser/Thr_Dehydratase"/>
</dbReference>